<name>A0A833EB70_CALS0</name>
<proteinExistence type="predicted"/>
<reference evidence="1" key="1">
    <citation type="journal article" date="2020" name="ISME J.">
        <title>Gammaproteobacteria mediating utilization of methyl-, sulfur- and petroleum organic compounds in deep ocean hydrothermal plumes.</title>
        <authorList>
            <person name="Zhou Z."/>
            <person name="Liu Y."/>
            <person name="Pan J."/>
            <person name="Cron B.R."/>
            <person name="Toner B.M."/>
            <person name="Anantharaman K."/>
            <person name="Breier J.A."/>
            <person name="Dick G.J."/>
            <person name="Li M."/>
        </authorList>
    </citation>
    <scope>NUCLEOTIDE SEQUENCE</scope>
    <source>
        <strain evidence="1">SZUA-1515</strain>
    </source>
</reference>
<dbReference type="InterPro" id="IPR023203">
    <property type="entry name" value="TTHA0068_sf"/>
</dbReference>
<dbReference type="EMBL" id="DQVM01000148">
    <property type="protein sequence ID" value="HIQ30390.1"/>
    <property type="molecule type" value="Genomic_DNA"/>
</dbReference>
<dbReference type="SUPFAM" id="SSF140663">
    <property type="entry name" value="TTHA0068-like"/>
    <property type="match status" value="1"/>
</dbReference>
<evidence type="ECO:0000313" key="1">
    <source>
        <dbReference type="EMBL" id="HIQ30390.1"/>
    </source>
</evidence>
<comment type="caution">
    <text evidence="1">The sequence shown here is derived from an EMBL/GenBank/DDBJ whole genome shotgun (WGS) entry which is preliminary data.</text>
</comment>
<evidence type="ECO:0000313" key="2">
    <source>
        <dbReference type="Proteomes" id="UP000608579"/>
    </source>
</evidence>
<protein>
    <submittedName>
        <fullName evidence="1">DUF309 domain-containing protein</fullName>
    </submittedName>
</protein>
<organism evidence="1 2">
    <name type="scientific">Caldiarchaeum subterraneum</name>
    <dbReference type="NCBI Taxonomy" id="311458"/>
    <lineage>
        <taxon>Archaea</taxon>
        <taxon>Nitrososphaerota</taxon>
        <taxon>Candidatus Caldarchaeales</taxon>
        <taxon>Candidatus Caldarchaeaceae</taxon>
        <taxon>Candidatus Caldarchaeum</taxon>
    </lineage>
</organism>
<gene>
    <name evidence="1" type="ORF">EYH45_07505</name>
</gene>
<dbReference type="Pfam" id="PF03745">
    <property type="entry name" value="DUF309"/>
    <property type="match status" value="1"/>
</dbReference>
<dbReference type="AlphaFoldDB" id="A0A833EB70"/>
<dbReference type="Gene3D" id="1.10.3450.10">
    <property type="entry name" value="TTHA0068-like"/>
    <property type="match status" value="1"/>
</dbReference>
<dbReference type="Proteomes" id="UP000608579">
    <property type="component" value="Unassembled WGS sequence"/>
</dbReference>
<dbReference type="InterPro" id="IPR005500">
    <property type="entry name" value="DUF309"/>
</dbReference>
<sequence>MSGVKTRFIVLVDNRGGNYKPCDRTALVNLLRDNIAGLNDVRLIDVRVASRHIEFDLLVYSSFVSLCLVLDFLENNVGLVLEVRYVDGGEERGIIGETLAEAVKLFNEERFWEFHEVLEPLWRMSKDD</sequence>
<feature type="non-terminal residue" evidence="1">
    <location>
        <position position="128"/>
    </location>
</feature>
<accession>A0A833EB70</accession>